<keyword evidence="17" id="KW-0067">ATP-binding</keyword>
<evidence type="ECO:0000256" key="2">
    <source>
        <dbReference type="ARBA" id="ARBA00022553"/>
    </source>
</evidence>
<organism evidence="17 18">
    <name type="scientific">Stichopus japonicus</name>
    <name type="common">Sea cucumber</name>
    <dbReference type="NCBI Taxonomy" id="307972"/>
    <lineage>
        <taxon>Eukaryota</taxon>
        <taxon>Metazoa</taxon>
        <taxon>Echinodermata</taxon>
        <taxon>Eleutherozoa</taxon>
        <taxon>Echinozoa</taxon>
        <taxon>Holothuroidea</taxon>
        <taxon>Aspidochirotacea</taxon>
        <taxon>Aspidochirotida</taxon>
        <taxon>Stichopodidae</taxon>
        <taxon>Apostichopus</taxon>
    </lineage>
</organism>
<evidence type="ECO:0000313" key="17">
    <source>
        <dbReference type="EMBL" id="PIK61047.1"/>
    </source>
</evidence>
<name>A0A2G8LLA6_STIJA</name>
<evidence type="ECO:0000256" key="7">
    <source>
        <dbReference type="ARBA" id="ARBA00023242"/>
    </source>
</evidence>
<evidence type="ECO:0000313" key="18">
    <source>
        <dbReference type="Proteomes" id="UP000230750"/>
    </source>
</evidence>
<evidence type="ECO:0000256" key="6">
    <source>
        <dbReference type="ARBA" id="ARBA00022990"/>
    </source>
</evidence>
<comment type="subunit">
    <text evidence="9">Interacts with PNN. Associates with the 60S ribosomal subunit.</text>
</comment>
<dbReference type="InterPro" id="IPR012340">
    <property type="entry name" value="NA-bd_OB-fold"/>
</dbReference>
<dbReference type="PROSITE" id="PS50126">
    <property type="entry name" value="S1"/>
    <property type="match status" value="1"/>
</dbReference>
<evidence type="ECO:0000256" key="13">
    <source>
        <dbReference type="PROSITE-ProRule" id="PRU00047"/>
    </source>
</evidence>
<proteinExistence type="predicted"/>
<dbReference type="InterPro" id="IPR003029">
    <property type="entry name" value="S1_domain"/>
</dbReference>
<evidence type="ECO:0000256" key="3">
    <source>
        <dbReference type="ARBA" id="ARBA00022723"/>
    </source>
</evidence>
<evidence type="ECO:0000256" key="12">
    <source>
        <dbReference type="ARBA" id="ARBA00082720"/>
    </source>
</evidence>
<dbReference type="Pfam" id="PF00575">
    <property type="entry name" value="S1"/>
    <property type="match status" value="1"/>
</dbReference>
<comment type="subcellular location">
    <subcellularLocation>
        <location evidence="1">Nucleus</location>
        <location evidence="1">Nucleolus</location>
    </subcellularLocation>
</comment>
<comment type="caution">
    <text evidence="17">The sequence shown here is derived from an EMBL/GenBank/DDBJ whole genome shotgun (WGS) entry which is preliminary data.</text>
</comment>
<dbReference type="GO" id="GO:0043489">
    <property type="term" value="P:RNA stabilization"/>
    <property type="evidence" value="ECO:0007669"/>
    <property type="project" value="TreeGrafter"/>
</dbReference>
<evidence type="ECO:0000256" key="4">
    <source>
        <dbReference type="ARBA" id="ARBA00022771"/>
    </source>
</evidence>
<evidence type="ECO:0000259" key="16">
    <source>
        <dbReference type="PROSITE" id="PS50158"/>
    </source>
</evidence>
<evidence type="ECO:0000256" key="5">
    <source>
        <dbReference type="ARBA" id="ARBA00022833"/>
    </source>
</evidence>
<dbReference type="GO" id="GO:0005730">
    <property type="term" value="C:nucleolus"/>
    <property type="evidence" value="ECO:0007669"/>
    <property type="project" value="UniProtKB-SubCell"/>
</dbReference>
<accession>A0A2G8LLA6</accession>
<feature type="domain" description="S1 motif" evidence="15">
    <location>
        <begin position="18"/>
        <end position="89"/>
    </location>
</feature>
<dbReference type="SMART" id="SM00316">
    <property type="entry name" value="S1"/>
    <property type="match status" value="1"/>
</dbReference>
<keyword evidence="4 13" id="KW-0863">Zinc-finger</keyword>
<feature type="compositionally biased region" description="Basic and acidic residues" evidence="14">
    <location>
        <begin position="200"/>
        <end position="220"/>
    </location>
</feature>
<dbReference type="OrthoDB" id="1918363at2759"/>
<dbReference type="GO" id="GO:0008270">
    <property type="term" value="F:zinc ion binding"/>
    <property type="evidence" value="ECO:0007669"/>
    <property type="project" value="UniProtKB-KW"/>
</dbReference>
<keyword evidence="17" id="KW-0378">Hydrolase</keyword>
<dbReference type="Gene3D" id="2.40.50.140">
    <property type="entry name" value="Nucleic acid-binding proteins"/>
    <property type="match status" value="1"/>
</dbReference>
<dbReference type="Proteomes" id="UP000230750">
    <property type="component" value="Unassembled WGS sequence"/>
</dbReference>
<gene>
    <name evidence="17" type="ORF">BSL78_02040</name>
</gene>
<protein>
    <recommendedName>
        <fullName evidence="10">Zinc finger CCHC domain-containing protein 17</fullName>
    </recommendedName>
    <alternativeName>
        <fullName evidence="11">Nucleolar protein of 40 kDa</fullName>
    </alternativeName>
    <alternativeName>
        <fullName evidence="12">Putative S1 RNA-binding domain protein</fullName>
    </alternativeName>
</protein>
<keyword evidence="2" id="KW-0597">Phosphoprotein</keyword>
<dbReference type="PANTHER" id="PTHR15838:SF1">
    <property type="entry name" value="ZINC FINGER CCHC DOMAIN-CONTAINING PROTEIN 17"/>
    <property type="match status" value="1"/>
</dbReference>
<dbReference type="PANTHER" id="PTHR15838">
    <property type="entry name" value="NUCLEOLAR PROTEIN OF 40 KDA"/>
    <property type="match status" value="1"/>
</dbReference>
<dbReference type="EMBL" id="MRZV01000042">
    <property type="protein sequence ID" value="PIK61047.1"/>
    <property type="molecule type" value="Genomic_DNA"/>
</dbReference>
<dbReference type="GO" id="GO:0003723">
    <property type="term" value="F:RNA binding"/>
    <property type="evidence" value="ECO:0007669"/>
    <property type="project" value="TreeGrafter"/>
</dbReference>
<keyword evidence="6" id="KW-0007">Acetylation</keyword>
<feature type="domain" description="CCHC-type" evidence="16">
    <location>
        <begin position="134"/>
        <end position="147"/>
    </location>
</feature>
<dbReference type="PROSITE" id="PS50158">
    <property type="entry name" value="ZF_CCHC"/>
    <property type="match status" value="1"/>
</dbReference>
<keyword evidence="3" id="KW-0479">Metal-binding</keyword>
<dbReference type="SUPFAM" id="SSF50249">
    <property type="entry name" value="Nucleic acid-binding proteins"/>
    <property type="match status" value="1"/>
</dbReference>
<keyword evidence="8" id="KW-0687">Ribonucleoprotein</keyword>
<dbReference type="GO" id="GO:0004386">
    <property type="term" value="F:helicase activity"/>
    <property type="evidence" value="ECO:0007669"/>
    <property type="project" value="UniProtKB-KW"/>
</dbReference>
<feature type="compositionally biased region" description="Basic and acidic residues" evidence="14">
    <location>
        <begin position="323"/>
        <end position="352"/>
    </location>
</feature>
<evidence type="ECO:0000256" key="14">
    <source>
        <dbReference type="SAM" id="MobiDB-lite"/>
    </source>
</evidence>
<evidence type="ECO:0000259" key="15">
    <source>
        <dbReference type="PROSITE" id="PS50126"/>
    </source>
</evidence>
<evidence type="ECO:0000256" key="10">
    <source>
        <dbReference type="ARBA" id="ARBA00069580"/>
    </source>
</evidence>
<reference evidence="17 18" key="1">
    <citation type="journal article" date="2017" name="PLoS Biol.">
        <title>The sea cucumber genome provides insights into morphological evolution and visceral regeneration.</title>
        <authorList>
            <person name="Zhang X."/>
            <person name="Sun L."/>
            <person name="Yuan J."/>
            <person name="Sun Y."/>
            <person name="Gao Y."/>
            <person name="Zhang L."/>
            <person name="Li S."/>
            <person name="Dai H."/>
            <person name="Hamel J.F."/>
            <person name="Liu C."/>
            <person name="Yu Y."/>
            <person name="Liu S."/>
            <person name="Lin W."/>
            <person name="Guo K."/>
            <person name="Jin S."/>
            <person name="Xu P."/>
            <person name="Storey K.B."/>
            <person name="Huan P."/>
            <person name="Zhang T."/>
            <person name="Zhou Y."/>
            <person name="Zhang J."/>
            <person name="Lin C."/>
            <person name="Li X."/>
            <person name="Xing L."/>
            <person name="Huo D."/>
            <person name="Sun M."/>
            <person name="Wang L."/>
            <person name="Mercier A."/>
            <person name="Li F."/>
            <person name="Yang H."/>
            <person name="Xiang J."/>
        </authorList>
    </citation>
    <scope>NUCLEOTIDE SEQUENCE [LARGE SCALE GENOMIC DNA]</scope>
    <source>
        <strain evidence="17">Shaxun</strain>
        <tissue evidence="17">Muscle</tissue>
    </source>
</reference>
<feature type="compositionally biased region" description="Basic and acidic residues" evidence="14">
    <location>
        <begin position="242"/>
        <end position="276"/>
    </location>
</feature>
<evidence type="ECO:0000256" key="1">
    <source>
        <dbReference type="ARBA" id="ARBA00004604"/>
    </source>
</evidence>
<keyword evidence="17" id="KW-0547">Nucleotide-binding</keyword>
<dbReference type="AlphaFoldDB" id="A0A2G8LLA6"/>
<keyword evidence="18" id="KW-1185">Reference proteome</keyword>
<dbReference type="FunFam" id="2.40.50.140:FF:000154">
    <property type="entry name" value="nucleolar protein of 40 kDa"/>
    <property type="match status" value="1"/>
</dbReference>
<keyword evidence="7" id="KW-0539">Nucleus</keyword>
<keyword evidence="5" id="KW-0862">Zinc</keyword>
<dbReference type="InterPro" id="IPR001878">
    <property type="entry name" value="Znf_CCHC"/>
</dbReference>
<feature type="compositionally biased region" description="Basic residues" evidence="14">
    <location>
        <begin position="310"/>
        <end position="322"/>
    </location>
</feature>
<sequence length="352" mass="40796">MESINSRLESDKMLPSLYSIFKGEVASLQTYGVFVRIPGCRKNGLVHKTQISKMRVDNPSEVLEVGDNVYCKVISLGEAGEDKISLSMKVVNQDNGKDLDQNLVVTKQEEQRRKKGLPPVQNKIELGAILNTVCRKCGTTGHLTIDCFKLPGDKTYDLVPELDLDSMVQPLVESGGKDKKKKKKKKKDKHQKKQKKRRPTSKDVESSSEEERREGKGNREKNKKRKKMDSSEDTSESSSGEEVVRPNKRNERDKKKDRNSDWRHEDIQMREKGHSSEHKRKSSSASEEQSRDRRGKKRDHSIRDDDRWQEKHHKSSSKHHGSSKYDDQTDEHNRRHSDDHRYKDTYHHGDRR</sequence>
<evidence type="ECO:0000256" key="8">
    <source>
        <dbReference type="ARBA" id="ARBA00023274"/>
    </source>
</evidence>
<keyword evidence="17" id="KW-0347">Helicase</keyword>
<evidence type="ECO:0000256" key="9">
    <source>
        <dbReference type="ARBA" id="ARBA00065527"/>
    </source>
</evidence>
<feature type="region of interest" description="Disordered" evidence="14">
    <location>
        <begin position="170"/>
        <end position="352"/>
    </location>
</feature>
<feature type="compositionally biased region" description="Basic residues" evidence="14">
    <location>
        <begin position="178"/>
        <end position="199"/>
    </location>
</feature>
<dbReference type="GO" id="GO:1990904">
    <property type="term" value="C:ribonucleoprotein complex"/>
    <property type="evidence" value="ECO:0007669"/>
    <property type="project" value="UniProtKB-KW"/>
</dbReference>
<evidence type="ECO:0000256" key="11">
    <source>
        <dbReference type="ARBA" id="ARBA00077096"/>
    </source>
</evidence>
<dbReference type="STRING" id="307972.A0A2G8LLA6"/>